<dbReference type="Pfam" id="PF23562">
    <property type="entry name" value="AMP-binding_C_3"/>
    <property type="match status" value="1"/>
</dbReference>
<protein>
    <submittedName>
        <fullName evidence="3">Long-chain fatty acid--CoA ligase</fullName>
    </submittedName>
</protein>
<evidence type="ECO:0000256" key="1">
    <source>
        <dbReference type="SAM" id="Phobius"/>
    </source>
</evidence>
<proteinExistence type="predicted"/>
<organism evidence="3 4">
    <name type="scientific">Borrelia anserina Es</name>
    <dbReference type="NCBI Taxonomy" id="1365188"/>
    <lineage>
        <taxon>Bacteria</taxon>
        <taxon>Pseudomonadati</taxon>
        <taxon>Spirochaetota</taxon>
        <taxon>Spirochaetia</taxon>
        <taxon>Spirochaetales</taxon>
        <taxon>Borreliaceae</taxon>
        <taxon>Borrelia</taxon>
    </lineage>
</organism>
<dbReference type="InterPro" id="IPR042099">
    <property type="entry name" value="ANL_N_sf"/>
</dbReference>
<dbReference type="SUPFAM" id="SSF56801">
    <property type="entry name" value="Acetyl-CoA synthetase-like"/>
    <property type="match status" value="1"/>
</dbReference>
<keyword evidence="4" id="KW-1185">Reference proteome</keyword>
<dbReference type="PANTHER" id="PTHR43813">
    <property type="entry name" value="ACYL-ACTIVATING ENZYME 16, CHLOROPLASTIC-RELATED"/>
    <property type="match status" value="1"/>
</dbReference>
<keyword evidence="1" id="KW-1133">Transmembrane helix</keyword>
<dbReference type="GO" id="GO:0016874">
    <property type="term" value="F:ligase activity"/>
    <property type="evidence" value="ECO:0007669"/>
    <property type="project" value="UniProtKB-KW"/>
</dbReference>
<dbReference type="PROSITE" id="PS00455">
    <property type="entry name" value="AMP_BINDING"/>
    <property type="match status" value="1"/>
</dbReference>
<feature type="domain" description="AMP-dependent synthetase/ligase" evidence="2">
    <location>
        <begin position="17"/>
        <end position="462"/>
    </location>
</feature>
<evidence type="ECO:0000259" key="2">
    <source>
        <dbReference type="Pfam" id="PF00501"/>
    </source>
</evidence>
<dbReference type="InterPro" id="IPR000873">
    <property type="entry name" value="AMP-dep_synth/lig_dom"/>
</dbReference>
<dbReference type="InterPro" id="IPR020845">
    <property type="entry name" value="AMP-binding_CS"/>
</dbReference>
<evidence type="ECO:0000313" key="3">
    <source>
        <dbReference type="EMBL" id="APR65033.1"/>
    </source>
</evidence>
<keyword evidence="1" id="KW-0812">Transmembrane</keyword>
<dbReference type="RefSeq" id="WP_025419755.1">
    <property type="nucleotide sequence ID" value="NZ_CP013704.1"/>
</dbReference>
<keyword evidence="3" id="KW-0436">Ligase</keyword>
<evidence type="ECO:0000313" key="4">
    <source>
        <dbReference type="Proteomes" id="UP000185502"/>
    </source>
</evidence>
<keyword evidence="1" id="KW-0472">Membrane</keyword>
<dbReference type="PANTHER" id="PTHR43813:SF1">
    <property type="entry name" value="ACYL-ACTIVATING ENZYME 16, CHLOROPLASTIC-RELATED"/>
    <property type="match status" value="1"/>
</dbReference>
<feature type="transmembrane region" description="Helical" evidence="1">
    <location>
        <begin position="336"/>
        <end position="361"/>
    </location>
</feature>
<dbReference type="Proteomes" id="UP000185502">
    <property type="component" value="Chromosome"/>
</dbReference>
<dbReference type="Gene3D" id="3.40.50.12780">
    <property type="entry name" value="N-terminal domain of ligase-like"/>
    <property type="match status" value="1"/>
</dbReference>
<accession>A0ABM6FUN7</accession>
<reference evidence="3" key="1">
    <citation type="submission" date="2015-12" db="EMBL/GenBank/DDBJ databases">
        <title>Chromosome of the avian spirochetosis agent Borrelia anserina Es.</title>
        <authorList>
            <person name="Elbir H."/>
            <person name="Sitlani P."/>
            <person name="Bergstroem S."/>
            <person name="Barbour A.G."/>
        </authorList>
    </citation>
    <scope>NUCLEOTIDE SEQUENCE [LARGE SCALE GENOMIC DNA]</scope>
    <source>
        <strain evidence="3">Es</strain>
    </source>
</reference>
<sequence length="643" mass="73159">MLDTIPKRFKEVAGFYGDLDIFIYRENESKDFKRQVYSDFWNEVKSIGSGLLHYCIKKGDRVALISDSRREWIIIDIAVMSLGCIDVPRGNDSSEDELSYIINHSESSFVFVENAKQLQKILSKKHDLKFVKYVIIIDDDKLYEDKLGSITIISYKKLLSLGYDYLKDNPKMFDSELEKVSGKDIATIIYTSGTTGLPKGVVLRHESFIFQLDRIYDYLPTLEPGKIMISVLPLWHSFERTCEYIVALSGISVAYSKPIGPILLKDFAALNPHAIISVPRIWEGIRLGIIKKVSESFLKRFLFDIFLKVGIIYAKLKEKFLGLVPVYRKSNFLFLFFMKLIFLTGLILIAPFKFLGYVLVFRKIKKALGKRFEFGVSGGGALVEYVDYFFKSIGIVVLEGYGLTETGPVLSVRRLKSPVANTVGPLLPDIEYKVVDNYGNSLSPGEKGELWVRSPQVMSGYFKDEAMTREVLTRDGWFKTGDLVCVTINSEISIVGRIKDTIVLRGGENIEPEPIERALSKSLFIENVLIVGQDQKFLGAIIVPNFEVLEKWAIANGIVFSCHDDLLSNESVNKLYSKYISDLISPKSGFKSFERIAGFVLLKDSFVIGEELTNTLKLKRHYIFEKYHKKIMSIFNKDECELL</sequence>
<name>A0ABM6FUN7_BORAN</name>
<dbReference type="InterPro" id="IPR052987">
    <property type="entry name" value="Chloroplast_AMP-bd_Enzymes"/>
</dbReference>
<dbReference type="EMBL" id="CP013704">
    <property type="protein sequence ID" value="APR65033.1"/>
    <property type="molecule type" value="Genomic_DNA"/>
</dbReference>
<gene>
    <name evidence="3" type="ORF">N187_02905</name>
</gene>
<dbReference type="Pfam" id="PF00501">
    <property type="entry name" value="AMP-binding"/>
    <property type="match status" value="1"/>
</dbReference>